<name>A0A7J9LUC3_GOSSC</name>
<proteinExistence type="predicted"/>
<accession>A0A7J9LUC3</accession>
<organism evidence="1 2">
    <name type="scientific">Gossypium schwendimanii</name>
    <name type="common">Cotton</name>
    <dbReference type="NCBI Taxonomy" id="34291"/>
    <lineage>
        <taxon>Eukaryota</taxon>
        <taxon>Viridiplantae</taxon>
        <taxon>Streptophyta</taxon>
        <taxon>Embryophyta</taxon>
        <taxon>Tracheophyta</taxon>
        <taxon>Spermatophyta</taxon>
        <taxon>Magnoliopsida</taxon>
        <taxon>eudicotyledons</taxon>
        <taxon>Gunneridae</taxon>
        <taxon>Pentapetalae</taxon>
        <taxon>rosids</taxon>
        <taxon>malvids</taxon>
        <taxon>Malvales</taxon>
        <taxon>Malvaceae</taxon>
        <taxon>Malvoideae</taxon>
        <taxon>Gossypium</taxon>
    </lineage>
</organism>
<dbReference type="AlphaFoldDB" id="A0A7J9LUC3"/>
<dbReference type="Proteomes" id="UP000593576">
    <property type="component" value="Unassembled WGS sequence"/>
</dbReference>
<keyword evidence="2" id="KW-1185">Reference proteome</keyword>
<evidence type="ECO:0000313" key="1">
    <source>
        <dbReference type="EMBL" id="MBA0862395.1"/>
    </source>
</evidence>
<dbReference type="EMBL" id="JABFAF010000008">
    <property type="protein sequence ID" value="MBA0862395.1"/>
    <property type="molecule type" value="Genomic_DNA"/>
</dbReference>
<evidence type="ECO:0000313" key="2">
    <source>
        <dbReference type="Proteomes" id="UP000593576"/>
    </source>
</evidence>
<gene>
    <name evidence="1" type="ORF">Goshw_007863</name>
</gene>
<reference evidence="1 2" key="1">
    <citation type="journal article" date="2019" name="Genome Biol. Evol.">
        <title>Insights into the evolution of the New World diploid cottons (Gossypium, subgenus Houzingenia) based on genome sequencing.</title>
        <authorList>
            <person name="Grover C.E."/>
            <person name="Arick M.A. 2nd"/>
            <person name="Thrash A."/>
            <person name="Conover J.L."/>
            <person name="Sanders W.S."/>
            <person name="Peterson D.G."/>
            <person name="Frelichowski J.E."/>
            <person name="Scheffler J.A."/>
            <person name="Scheffler B.E."/>
            <person name="Wendel J.F."/>
        </authorList>
    </citation>
    <scope>NUCLEOTIDE SEQUENCE [LARGE SCALE GENOMIC DNA]</scope>
    <source>
        <strain evidence="1">1</strain>
        <tissue evidence="1">Leaf</tissue>
    </source>
</reference>
<sequence>MECREPNMIEFALVDLEYMGGVSLPAETFKKEKWYFHEHPVLEYRGEQVRRSIADLREAHYRKEGKDCYVR</sequence>
<comment type="caution">
    <text evidence="1">The sequence shown here is derived from an EMBL/GenBank/DDBJ whole genome shotgun (WGS) entry which is preliminary data.</text>
</comment>
<dbReference type="OrthoDB" id="308383at2759"/>
<protein>
    <submittedName>
        <fullName evidence="1">Uncharacterized protein</fullName>
    </submittedName>
</protein>